<keyword evidence="3" id="KW-0597">Phosphoprotein</keyword>
<evidence type="ECO:0000256" key="2">
    <source>
        <dbReference type="ARBA" id="ARBA00012438"/>
    </source>
</evidence>
<reference evidence="7 8" key="1">
    <citation type="submission" date="2021-03" db="EMBL/GenBank/DDBJ databases">
        <title>Actinomadura violae sp. nov., isolated from lichen in Thailand.</title>
        <authorList>
            <person name="Kanchanasin P."/>
            <person name="Saeng-In P."/>
            <person name="Phongsopitanun W."/>
            <person name="Yuki M."/>
            <person name="Kudo T."/>
            <person name="Ohkuma M."/>
            <person name="Tanasupawat S."/>
        </authorList>
    </citation>
    <scope>NUCLEOTIDE SEQUENCE [LARGE SCALE GENOMIC DNA]</scope>
    <source>
        <strain evidence="7 8">LCR2-06</strain>
    </source>
</reference>
<evidence type="ECO:0000313" key="8">
    <source>
        <dbReference type="Proteomes" id="UP000680206"/>
    </source>
</evidence>
<comment type="catalytic activity">
    <reaction evidence="1">
        <text>ATP + protein L-histidine = ADP + protein N-phospho-L-histidine.</text>
        <dbReference type="EC" id="2.7.13.3"/>
    </reaction>
</comment>
<dbReference type="PANTHER" id="PTHR45436">
    <property type="entry name" value="SENSOR HISTIDINE KINASE YKOH"/>
    <property type="match status" value="1"/>
</dbReference>
<evidence type="ECO:0000256" key="6">
    <source>
        <dbReference type="SAM" id="MobiDB-lite"/>
    </source>
</evidence>
<gene>
    <name evidence="7" type="ORF">J4709_28495</name>
</gene>
<dbReference type="RefSeq" id="WP_208244887.1">
    <property type="nucleotide sequence ID" value="NZ_JAGEPF010000018.1"/>
</dbReference>
<accession>A0ABS3RZQ0</accession>
<keyword evidence="4" id="KW-0808">Transferase</keyword>
<protein>
    <recommendedName>
        <fullName evidence="2">histidine kinase</fullName>
        <ecNumber evidence="2">2.7.13.3</ecNumber>
    </recommendedName>
</protein>
<feature type="compositionally biased region" description="Low complexity" evidence="6">
    <location>
        <begin position="445"/>
        <end position="464"/>
    </location>
</feature>
<dbReference type="InterPro" id="IPR050428">
    <property type="entry name" value="TCS_sensor_his_kinase"/>
</dbReference>
<evidence type="ECO:0000256" key="3">
    <source>
        <dbReference type="ARBA" id="ARBA00022553"/>
    </source>
</evidence>
<evidence type="ECO:0000313" key="7">
    <source>
        <dbReference type="EMBL" id="MBO2461529.1"/>
    </source>
</evidence>
<feature type="compositionally biased region" description="Low complexity" evidence="6">
    <location>
        <begin position="538"/>
        <end position="549"/>
    </location>
</feature>
<feature type="compositionally biased region" description="Low complexity" evidence="6">
    <location>
        <begin position="488"/>
        <end position="518"/>
    </location>
</feature>
<feature type="region of interest" description="Disordered" evidence="6">
    <location>
        <begin position="533"/>
        <end position="578"/>
    </location>
</feature>
<keyword evidence="5" id="KW-0418">Kinase</keyword>
<dbReference type="PANTHER" id="PTHR45436:SF5">
    <property type="entry name" value="SENSOR HISTIDINE KINASE TRCS"/>
    <property type="match status" value="1"/>
</dbReference>
<dbReference type="EMBL" id="JAGEPF010000018">
    <property type="protein sequence ID" value="MBO2461529.1"/>
    <property type="molecule type" value="Genomic_DNA"/>
</dbReference>
<sequence>MGWAASGCGALLVVHAVAAPLLTGGLKPAAALVAVAGAGAALGASVWMWRRVRATEQAHVLAEEESTEAWRELAAARSELEQLKWTSAQAGQAAEQRHLQMARALDAVRSALSHLVERQLPVLAEGTQAELTLPADATPGVLAPDTAVLLERLVAEVGALAQRRHRELGSMRQTQIALARRLQASALEIAGQAQQMVREMPEDPVALRVSARVEHAAAQQARYAQSVVTLAGEWPGQQWQNDEPLVEVVRAASGRMTAFDRVQVAGDREVAVASPIVETVIHLIAELLANAAQSSPPTTAVQVQVYRVQRGAVVEIDDAGLGLRDNELSALRQVAAGQRPVRLEDMGAVPQTGLAVVGRYARRHNIGVDLAASPYGGVRAIVLIPQNLVTTVPLAIPPFPHPNQPYGDTDPSASTLSGSAPSGSAPFRGTGASLGGGAGSGPDGAAGTERWSAAPSAAPSAGAGPTEGFPQRRRHRRGDPTPSTPGVPSAARGPAHAPAPGAAEAGGASASAVPPADPAAEAAWIDAYWNAVPLTGPASTDSADSGGSAIPDAPGGTAADTDLRPGTGPGHDPKDEQR</sequence>
<name>A0ABS3RZQ0_9ACTN</name>
<feature type="compositionally biased region" description="Polar residues" evidence="6">
    <location>
        <begin position="411"/>
        <end position="422"/>
    </location>
</feature>
<feature type="compositionally biased region" description="Gly residues" evidence="6">
    <location>
        <begin position="432"/>
        <end position="444"/>
    </location>
</feature>
<dbReference type="SUPFAM" id="SSF55874">
    <property type="entry name" value="ATPase domain of HSP90 chaperone/DNA topoisomerase II/histidine kinase"/>
    <property type="match status" value="1"/>
</dbReference>
<evidence type="ECO:0000256" key="5">
    <source>
        <dbReference type="ARBA" id="ARBA00022777"/>
    </source>
</evidence>
<dbReference type="EC" id="2.7.13.3" evidence="2"/>
<proteinExistence type="predicted"/>
<dbReference type="Gene3D" id="3.30.565.10">
    <property type="entry name" value="Histidine kinase-like ATPase, C-terminal domain"/>
    <property type="match status" value="1"/>
</dbReference>
<feature type="region of interest" description="Disordered" evidence="6">
    <location>
        <begin position="400"/>
        <end position="518"/>
    </location>
</feature>
<comment type="caution">
    <text evidence="7">The sequence shown here is derived from an EMBL/GenBank/DDBJ whole genome shotgun (WGS) entry which is preliminary data.</text>
</comment>
<organism evidence="7 8">
    <name type="scientific">Actinomadura violacea</name>
    <dbReference type="NCBI Taxonomy" id="2819934"/>
    <lineage>
        <taxon>Bacteria</taxon>
        <taxon>Bacillati</taxon>
        <taxon>Actinomycetota</taxon>
        <taxon>Actinomycetes</taxon>
        <taxon>Streptosporangiales</taxon>
        <taxon>Thermomonosporaceae</taxon>
        <taxon>Actinomadura</taxon>
    </lineage>
</organism>
<dbReference type="Proteomes" id="UP000680206">
    <property type="component" value="Unassembled WGS sequence"/>
</dbReference>
<evidence type="ECO:0000256" key="1">
    <source>
        <dbReference type="ARBA" id="ARBA00000085"/>
    </source>
</evidence>
<keyword evidence="8" id="KW-1185">Reference proteome</keyword>
<evidence type="ECO:0000256" key="4">
    <source>
        <dbReference type="ARBA" id="ARBA00022679"/>
    </source>
</evidence>
<dbReference type="InterPro" id="IPR036890">
    <property type="entry name" value="HATPase_C_sf"/>
</dbReference>